<dbReference type="InterPro" id="IPR017945">
    <property type="entry name" value="DHBP_synth_RibB-like_a/b_dom"/>
</dbReference>
<evidence type="ECO:0000256" key="7">
    <source>
        <dbReference type="ARBA" id="ARBA00022619"/>
    </source>
</evidence>
<keyword evidence="10 18" id="KW-0378">Hydrolase</keyword>
<evidence type="ECO:0000256" key="16">
    <source>
        <dbReference type="ARBA" id="ARBA00023268"/>
    </source>
</evidence>
<evidence type="ECO:0000256" key="11">
    <source>
        <dbReference type="ARBA" id="ARBA00022833"/>
    </source>
</evidence>
<dbReference type="EC" id="3.5.4.25" evidence="18"/>
<feature type="binding site" evidence="18">
    <location>
        <position position="366"/>
    </location>
    <ligand>
        <name>GTP</name>
        <dbReference type="ChEBI" id="CHEBI:37565"/>
    </ligand>
</feature>
<evidence type="ECO:0000256" key="19">
    <source>
        <dbReference type="SAM" id="MobiDB-lite"/>
    </source>
</evidence>
<evidence type="ECO:0000256" key="12">
    <source>
        <dbReference type="ARBA" id="ARBA00022842"/>
    </source>
</evidence>
<dbReference type="Gene3D" id="3.90.870.10">
    <property type="entry name" value="DHBP synthase"/>
    <property type="match status" value="1"/>
</dbReference>
<feature type="binding site" evidence="18">
    <location>
        <position position="282"/>
    </location>
    <ligand>
        <name>GTP</name>
        <dbReference type="ChEBI" id="CHEBI:37565"/>
    </ligand>
</feature>
<dbReference type="HAMAP" id="MF_01283">
    <property type="entry name" value="RibBA"/>
    <property type="match status" value="1"/>
</dbReference>
<evidence type="ECO:0000256" key="8">
    <source>
        <dbReference type="ARBA" id="ARBA00022723"/>
    </source>
</evidence>
<keyword evidence="13 18" id="KW-0342">GTP-binding</keyword>
<evidence type="ECO:0000256" key="10">
    <source>
        <dbReference type="ARBA" id="ARBA00022801"/>
    </source>
</evidence>
<dbReference type="InterPro" id="IPR000926">
    <property type="entry name" value="RibA"/>
</dbReference>
<evidence type="ECO:0000259" key="20">
    <source>
        <dbReference type="Pfam" id="PF00925"/>
    </source>
</evidence>
<dbReference type="RefSeq" id="WP_318654306.1">
    <property type="nucleotide sequence ID" value="NZ_AP025592.1"/>
</dbReference>
<evidence type="ECO:0000256" key="4">
    <source>
        <dbReference type="ARBA" id="ARBA00004904"/>
    </source>
</evidence>
<evidence type="ECO:0000256" key="14">
    <source>
        <dbReference type="ARBA" id="ARBA00023211"/>
    </source>
</evidence>
<sequence length="434" mass="47865">MTAQQAEKVIDRIEDAIDAIRRGKMVILTDDEDRENEGDLCIAADKVTPEAINFMAKHGRGLICLALSEEKVRELKLPLMVEEQANSSNFGTAFTVSIEAAEGVTTGISAKDRAHTILTAVKPEARPEDLSRPGHVFPLRARPGGVLVRAGQTEGSVDLARLAGLSPAGVICEVMNDDGTMARRPDLEKLAREFDLPLISVADLIAYRMRKDSLVRRAAEASVPTVYGEFTAVAYENDVDKSQHVAFVKGGWKPGEPVLVRVHSKCLTGDVFGSERCDCGPQLHAAMRQIERAGKGVLLYLDQEGRGIGLANKLKAYNLQDQGFDTFEANVKLGFKPDLRDYGIGAQILRDLGVRKMQLLTNNPKKIVGLEGYGLEVTERVPIEMPATERNRAYLETKREKFGHLLTLLPDTSPRRMTRPARTKKAQQRKGKKR</sequence>
<evidence type="ECO:0000256" key="1">
    <source>
        <dbReference type="ARBA" id="ARBA00000141"/>
    </source>
</evidence>
<feature type="region of interest" description="Disordered" evidence="19">
    <location>
        <begin position="409"/>
        <end position="434"/>
    </location>
</feature>
<dbReference type="Gene3D" id="3.40.50.10990">
    <property type="entry name" value="GTP cyclohydrolase II"/>
    <property type="match status" value="1"/>
</dbReference>
<comment type="function">
    <text evidence="2 18">Catalyzes the conversion of D-ribulose 5-phosphate to formate and 3,4-dihydroxy-2-butanone 4-phosphate.</text>
</comment>
<comment type="similarity">
    <text evidence="5 18">In the N-terminal section; belongs to the DHBP synthase family.</text>
</comment>
<dbReference type="InterPro" id="IPR036144">
    <property type="entry name" value="RibA-like_sf"/>
</dbReference>
<feature type="region of interest" description="GTP cyclohydrolase II" evidence="18">
    <location>
        <begin position="211"/>
        <end position="434"/>
    </location>
</feature>
<feature type="region of interest" description="DHBP synthase" evidence="18">
    <location>
        <begin position="1"/>
        <end position="210"/>
    </location>
</feature>
<feature type="binding site" evidence="18">
    <location>
        <begin position="261"/>
        <end position="265"/>
    </location>
    <ligand>
        <name>GTP</name>
        <dbReference type="ChEBI" id="CHEBI:37565"/>
    </ligand>
</feature>
<feature type="binding site" evidence="18">
    <location>
        <position position="277"/>
    </location>
    <ligand>
        <name>Zn(2+)</name>
        <dbReference type="ChEBI" id="CHEBI:29105"/>
        <note>catalytic</note>
    </ligand>
</feature>
<feature type="active site" description="Proton acceptor; for GTP cyclohydrolase activity" evidence="18">
    <location>
        <position position="338"/>
    </location>
</feature>
<dbReference type="Pfam" id="PF00926">
    <property type="entry name" value="DHBP_synthase"/>
    <property type="match status" value="1"/>
</dbReference>
<evidence type="ECO:0000256" key="15">
    <source>
        <dbReference type="ARBA" id="ARBA00023239"/>
    </source>
</evidence>
<dbReference type="InterPro" id="IPR032677">
    <property type="entry name" value="GTP_cyclohydro_II"/>
</dbReference>
<dbReference type="PANTHER" id="PTHR21327:SF18">
    <property type="entry name" value="3,4-DIHYDROXY-2-BUTANONE 4-PHOSPHATE SYNTHASE"/>
    <property type="match status" value="1"/>
</dbReference>
<feature type="binding site" evidence="18">
    <location>
        <position position="266"/>
    </location>
    <ligand>
        <name>Zn(2+)</name>
        <dbReference type="ChEBI" id="CHEBI:29105"/>
        <note>catalytic</note>
    </ligand>
</feature>
<comment type="catalytic activity">
    <reaction evidence="1 18">
        <text>D-ribulose 5-phosphate = (2S)-2-hydroxy-3-oxobutyl phosphate + formate + H(+)</text>
        <dbReference type="Rhea" id="RHEA:18457"/>
        <dbReference type="ChEBI" id="CHEBI:15378"/>
        <dbReference type="ChEBI" id="CHEBI:15740"/>
        <dbReference type="ChEBI" id="CHEBI:58121"/>
        <dbReference type="ChEBI" id="CHEBI:58830"/>
        <dbReference type="EC" id="4.1.99.12"/>
    </reaction>
</comment>
<feature type="site" description="Essential for DHBP synthase activity" evidence="18">
    <location>
        <position position="135"/>
    </location>
</feature>
<comment type="similarity">
    <text evidence="6 18">In the C-terminal section; belongs to the GTP cyclohydrolase II family.</text>
</comment>
<keyword evidence="15 18" id="KW-0456">Lyase</keyword>
<evidence type="ECO:0000256" key="17">
    <source>
        <dbReference type="ARBA" id="ARBA00049295"/>
    </source>
</evidence>
<feature type="site" description="Essential for DHBP synthase activity" evidence="18">
    <location>
        <position position="173"/>
    </location>
</feature>
<comment type="function">
    <text evidence="18">Catalyzes the conversion of GTP to 2,5-diamino-6-ribosylamino-4(3H)-pyrimidinone 5'-phosphate (DARP), formate and pyrophosphate.</text>
</comment>
<dbReference type="Pfam" id="PF00925">
    <property type="entry name" value="GTP_cyclohydro2"/>
    <property type="match status" value="1"/>
</dbReference>
<dbReference type="PANTHER" id="PTHR21327">
    <property type="entry name" value="GTP CYCLOHYDROLASE II-RELATED"/>
    <property type="match status" value="1"/>
</dbReference>
<comment type="catalytic activity">
    <reaction evidence="17 18">
        <text>GTP + 4 H2O = 2,5-diamino-6-hydroxy-4-(5-phosphoribosylamino)-pyrimidine + formate + 2 phosphate + 3 H(+)</text>
        <dbReference type="Rhea" id="RHEA:23704"/>
        <dbReference type="ChEBI" id="CHEBI:15377"/>
        <dbReference type="ChEBI" id="CHEBI:15378"/>
        <dbReference type="ChEBI" id="CHEBI:15740"/>
        <dbReference type="ChEBI" id="CHEBI:37565"/>
        <dbReference type="ChEBI" id="CHEBI:43474"/>
        <dbReference type="ChEBI" id="CHEBI:58614"/>
        <dbReference type="EC" id="3.5.4.25"/>
    </reaction>
</comment>
<keyword evidence="8 18" id="KW-0479">Metal-binding</keyword>
<feature type="active site" description="Nucleophile; for GTP cyclohydrolase activity" evidence="18">
    <location>
        <position position="340"/>
    </location>
</feature>
<feature type="domain" description="GTP cyclohydrolase II" evidence="20">
    <location>
        <begin position="217"/>
        <end position="382"/>
    </location>
</feature>
<dbReference type="Proteomes" id="UP001162734">
    <property type="component" value="Chromosome"/>
</dbReference>
<feature type="binding site" evidence="18">
    <location>
        <position position="35"/>
    </location>
    <ligand>
        <name>Mg(2+)</name>
        <dbReference type="ChEBI" id="CHEBI:18420"/>
        <label>1</label>
    </ligand>
</feature>
<keyword evidence="16 18" id="KW-0511">Multifunctional enzyme</keyword>
<comment type="pathway">
    <text evidence="3 18">Cofactor biosynthesis; riboflavin biosynthesis; 5-amino-6-(D-ribitylamino)uracil from GTP: step 1/4.</text>
</comment>
<dbReference type="InterPro" id="IPR016299">
    <property type="entry name" value="Riboflavin_synth_RibBA"/>
</dbReference>
<feature type="binding site" evidence="18">
    <location>
        <position position="361"/>
    </location>
    <ligand>
        <name>GTP</name>
        <dbReference type="ChEBI" id="CHEBI:37565"/>
    </ligand>
</feature>
<keyword evidence="11 18" id="KW-0862">Zinc</keyword>
<dbReference type="HAMAP" id="MF_00180">
    <property type="entry name" value="RibB"/>
    <property type="match status" value="1"/>
</dbReference>
<feature type="binding site" evidence="18">
    <location>
        <position position="279"/>
    </location>
    <ligand>
        <name>Zn(2+)</name>
        <dbReference type="ChEBI" id="CHEBI:29105"/>
        <note>catalytic</note>
    </ligand>
</feature>
<keyword evidence="9 18" id="KW-0547">Nucleotide-binding</keyword>
<keyword evidence="14 18" id="KW-0464">Manganese</keyword>
<keyword evidence="12 18" id="KW-0460">Magnesium</keyword>
<comment type="pathway">
    <text evidence="4 18">Cofactor biosynthesis; riboflavin biosynthesis; 2-hydroxy-3-oxobutyl phosphate from D-ribulose 5-phosphate: step 1/1.</text>
</comment>
<proteinExistence type="inferred from homology"/>
<organism evidence="21 22">
    <name type="scientific">Anaeromyxobacter paludicola</name>
    <dbReference type="NCBI Taxonomy" id="2918171"/>
    <lineage>
        <taxon>Bacteria</taxon>
        <taxon>Pseudomonadati</taxon>
        <taxon>Myxococcota</taxon>
        <taxon>Myxococcia</taxon>
        <taxon>Myxococcales</taxon>
        <taxon>Cystobacterineae</taxon>
        <taxon>Anaeromyxobacteraceae</taxon>
        <taxon>Anaeromyxobacter</taxon>
    </lineage>
</organism>
<feature type="binding site" evidence="18">
    <location>
        <position position="173"/>
    </location>
    <ligand>
        <name>D-ribulose 5-phosphate</name>
        <dbReference type="ChEBI" id="CHEBI:58121"/>
    </ligand>
</feature>
<feature type="binding site" evidence="18">
    <location>
        <begin position="304"/>
        <end position="306"/>
    </location>
    <ligand>
        <name>GTP</name>
        <dbReference type="ChEBI" id="CHEBI:37565"/>
    </ligand>
</feature>
<dbReference type="SUPFAM" id="SSF142695">
    <property type="entry name" value="RibA-like"/>
    <property type="match status" value="1"/>
</dbReference>
<name>A0ABM7X565_9BACT</name>
<dbReference type="NCBIfam" id="TIGR00506">
    <property type="entry name" value="ribB"/>
    <property type="match status" value="1"/>
</dbReference>
<dbReference type="NCBIfam" id="NF001591">
    <property type="entry name" value="PRK00393.1"/>
    <property type="match status" value="1"/>
</dbReference>
<dbReference type="PIRSF" id="PIRSF001259">
    <property type="entry name" value="RibA"/>
    <property type="match status" value="1"/>
</dbReference>
<gene>
    <name evidence="21" type="primary">ribA</name>
    <name evidence="18" type="synonym">ribBA</name>
    <name evidence="21" type="ORF">AMPC_00410</name>
</gene>
<feature type="compositionally biased region" description="Basic residues" evidence="19">
    <location>
        <begin position="416"/>
        <end position="434"/>
    </location>
</feature>
<evidence type="ECO:0000256" key="18">
    <source>
        <dbReference type="HAMAP-Rule" id="MF_01283"/>
    </source>
</evidence>
<keyword evidence="7 18" id="KW-0686">Riboflavin biosynthesis</keyword>
<evidence type="ECO:0000313" key="22">
    <source>
        <dbReference type="Proteomes" id="UP001162734"/>
    </source>
</evidence>
<feature type="binding site" evidence="18">
    <location>
        <begin position="34"/>
        <end position="35"/>
    </location>
    <ligand>
        <name>D-ribulose 5-phosphate</name>
        <dbReference type="ChEBI" id="CHEBI:58121"/>
    </ligand>
</feature>
<dbReference type="NCBIfam" id="TIGR00505">
    <property type="entry name" value="ribA"/>
    <property type="match status" value="1"/>
</dbReference>
<evidence type="ECO:0000256" key="9">
    <source>
        <dbReference type="ARBA" id="ARBA00022741"/>
    </source>
</evidence>
<evidence type="ECO:0000256" key="6">
    <source>
        <dbReference type="ARBA" id="ARBA00008976"/>
    </source>
</evidence>
<evidence type="ECO:0000256" key="5">
    <source>
        <dbReference type="ARBA" id="ARBA00005520"/>
    </source>
</evidence>
<evidence type="ECO:0000256" key="3">
    <source>
        <dbReference type="ARBA" id="ARBA00004853"/>
    </source>
</evidence>
<evidence type="ECO:0000256" key="2">
    <source>
        <dbReference type="ARBA" id="ARBA00002284"/>
    </source>
</evidence>
<comment type="cofactor">
    <cofactor evidence="18">
        <name>Zn(2+)</name>
        <dbReference type="ChEBI" id="CHEBI:29105"/>
    </cofactor>
    <text evidence="18">Binds 1 zinc ion per subunit.</text>
</comment>
<dbReference type="HAMAP" id="MF_00179">
    <property type="entry name" value="RibA"/>
    <property type="match status" value="1"/>
</dbReference>
<dbReference type="EMBL" id="AP025592">
    <property type="protein sequence ID" value="BDG06928.1"/>
    <property type="molecule type" value="Genomic_DNA"/>
</dbReference>
<feature type="binding site" evidence="18">
    <location>
        <position position="39"/>
    </location>
    <ligand>
        <name>D-ribulose 5-phosphate</name>
        <dbReference type="ChEBI" id="CHEBI:58121"/>
    </ligand>
</feature>
<feature type="binding site" evidence="18">
    <location>
        <position position="326"/>
    </location>
    <ligand>
        <name>GTP</name>
        <dbReference type="ChEBI" id="CHEBI:37565"/>
    </ligand>
</feature>
<reference evidence="22" key="1">
    <citation type="journal article" date="2022" name="Int. J. Syst. Evol. Microbiol.">
        <title>Anaeromyxobacter oryzae sp. nov., Anaeromyxobacter diazotrophicus sp. nov. and Anaeromyxobacter paludicola sp. nov., isolated from paddy soils.</title>
        <authorList>
            <person name="Itoh H."/>
            <person name="Xu Z."/>
            <person name="Mise K."/>
            <person name="Masuda Y."/>
            <person name="Ushijima N."/>
            <person name="Hayakawa C."/>
            <person name="Shiratori Y."/>
            <person name="Senoo K."/>
        </authorList>
    </citation>
    <scope>NUCLEOTIDE SEQUENCE [LARGE SCALE GENOMIC DNA]</scope>
    <source>
        <strain evidence="22">Red630</strain>
    </source>
</reference>
<feature type="binding site" evidence="18">
    <location>
        <position position="35"/>
    </location>
    <ligand>
        <name>Mg(2+)</name>
        <dbReference type="ChEBI" id="CHEBI:18420"/>
        <label>2</label>
    </ligand>
</feature>
<dbReference type="InterPro" id="IPR000422">
    <property type="entry name" value="DHBP_synthase_RibB"/>
</dbReference>
<protein>
    <recommendedName>
        <fullName evidence="18">Riboflavin biosynthesis protein RibBA</fullName>
    </recommendedName>
    <domain>
        <recommendedName>
            <fullName evidence="18">3,4-dihydroxy-2-butanone 4-phosphate synthase</fullName>
            <shortName evidence="18">DHBP synthase</shortName>
            <ecNumber evidence="18">4.1.99.12</ecNumber>
        </recommendedName>
    </domain>
    <domain>
        <recommendedName>
            <fullName evidence="18">GTP cyclohydrolase-2</fullName>
            <ecNumber evidence="18">3.5.4.25</ecNumber>
        </recommendedName>
        <alternativeName>
            <fullName evidence="18">GTP cyclohydrolase II</fullName>
        </alternativeName>
    </domain>
</protein>
<comment type="caution">
    <text evidence="18">Lacks conserved residue(s) required for the propagation of feature annotation.</text>
</comment>
<dbReference type="CDD" id="cd00641">
    <property type="entry name" value="GTP_cyclohydro2"/>
    <property type="match status" value="1"/>
</dbReference>
<dbReference type="EC" id="4.1.99.12" evidence="18"/>
<evidence type="ECO:0000313" key="21">
    <source>
        <dbReference type="EMBL" id="BDG06928.1"/>
    </source>
</evidence>
<dbReference type="NCBIfam" id="NF006803">
    <property type="entry name" value="PRK09311.1"/>
    <property type="match status" value="1"/>
</dbReference>
<accession>A0ABM7X565</accession>
<keyword evidence="22" id="KW-1185">Reference proteome</keyword>
<dbReference type="SUPFAM" id="SSF55821">
    <property type="entry name" value="YrdC/RibB"/>
    <property type="match status" value="1"/>
</dbReference>
<evidence type="ECO:0000256" key="13">
    <source>
        <dbReference type="ARBA" id="ARBA00023134"/>
    </source>
</evidence>
<comment type="cofactor">
    <cofactor evidence="18">
        <name>Mg(2+)</name>
        <dbReference type="ChEBI" id="CHEBI:18420"/>
    </cofactor>
    <cofactor evidence="18">
        <name>Mn(2+)</name>
        <dbReference type="ChEBI" id="CHEBI:29035"/>
    </cofactor>
    <text evidence="18">Binds 2 divalent metal cations per subunit. Magnesium or manganese.</text>
</comment>